<evidence type="ECO:0000256" key="6">
    <source>
        <dbReference type="ARBA" id="ARBA00022723"/>
    </source>
</evidence>
<dbReference type="GO" id="GO:0002949">
    <property type="term" value="P:tRNA threonylcarbamoyladenosine modification"/>
    <property type="evidence" value="ECO:0007669"/>
    <property type="project" value="InterPro"/>
</dbReference>
<sequence length="148" mass="17078">MRFENYTEKEVAELAAYIGRHLERGAVLLLTGDLGAGKTTFTRYLARSLNITERVTSPTFTLIKEYDEGRFPLYHIDAYRADLDSDAELLEEYIYGDGVTVIEWPSCIEELLPKTVIALEFLMMDEQHRTIVVTVTDTNYQNLFEERV</sequence>
<keyword evidence="11" id="KW-0808">Transferase</keyword>
<reference evidence="11 12" key="1">
    <citation type="submission" date="2019-05" db="EMBL/GenBank/DDBJ databases">
        <title>Culicoidintestinum kansasii gen. nov., sp. nov. from the gastrointestinal tract of the biting midge, Culicoides sonorensis.</title>
        <authorList>
            <person name="Neupane S."/>
            <person name="Ghosh A."/>
            <person name="Gunther S."/>
            <person name="Martin K."/>
            <person name="Zurek L."/>
        </authorList>
    </citation>
    <scope>NUCLEOTIDE SEQUENCE [LARGE SCALE GENOMIC DNA]</scope>
    <source>
        <strain evidence="11 12">CS-1</strain>
    </source>
</reference>
<keyword evidence="5" id="KW-0819">tRNA processing</keyword>
<evidence type="ECO:0000256" key="1">
    <source>
        <dbReference type="ARBA" id="ARBA00004496"/>
    </source>
</evidence>
<dbReference type="InterPro" id="IPR027417">
    <property type="entry name" value="P-loop_NTPase"/>
</dbReference>
<dbReference type="AlphaFoldDB" id="A0A5R8QBF8"/>
<comment type="similarity">
    <text evidence="2">Belongs to the TsaE family.</text>
</comment>
<name>A0A5R8QBF8_9FIRM</name>
<organism evidence="11 12">
    <name type="scientific">Culicoidibacter larvae</name>
    <dbReference type="NCBI Taxonomy" id="2579976"/>
    <lineage>
        <taxon>Bacteria</taxon>
        <taxon>Bacillati</taxon>
        <taxon>Bacillota</taxon>
        <taxon>Culicoidibacteria</taxon>
        <taxon>Culicoidibacterales</taxon>
        <taxon>Culicoidibacteraceae</taxon>
        <taxon>Culicoidibacter</taxon>
    </lineage>
</organism>
<dbReference type="EMBL" id="VBWP01000005">
    <property type="protein sequence ID" value="TLG73911.1"/>
    <property type="molecule type" value="Genomic_DNA"/>
</dbReference>
<dbReference type="PANTHER" id="PTHR33540">
    <property type="entry name" value="TRNA THREONYLCARBAMOYLADENOSINE BIOSYNTHESIS PROTEIN TSAE"/>
    <property type="match status" value="1"/>
</dbReference>
<gene>
    <name evidence="11" type="primary">tsaE</name>
    <name evidence="11" type="ORF">FEZ08_07200</name>
</gene>
<accession>A0A5R8QBF8</accession>
<dbReference type="Proteomes" id="UP000306912">
    <property type="component" value="Unassembled WGS sequence"/>
</dbReference>
<comment type="caution">
    <text evidence="11">The sequence shown here is derived from an EMBL/GenBank/DDBJ whole genome shotgun (WGS) entry which is preliminary data.</text>
</comment>
<dbReference type="PANTHER" id="PTHR33540:SF2">
    <property type="entry name" value="TRNA THREONYLCARBAMOYLADENOSINE BIOSYNTHESIS PROTEIN TSAE"/>
    <property type="match status" value="1"/>
</dbReference>
<evidence type="ECO:0000256" key="10">
    <source>
        <dbReference type="ARBA" id="ARBA00032441"/>
    </source>
</evidence>
<dbReference type="GO" id="GO:0046872">
    <property type="term" value="F:metal ion binding"/>
    <property type="evidence" value="ECO:0007669"/>
    <property type="project" value="UniProtKB-KW"/>
</dbReference>
<evidence type="ECO:0000256" key="5">
    <source>
        <dbReference type="ARBA" id="ARBA00022694"/>
    </source>
</evidence>
<dbReference type="NCBIfam" id="TIGR00150">
    <property type="entry name" value="T6A_YjeE"/>
    <property type="match status" value="1"/>
</dbReference>
<keyword evidence="12" id="KW-1185">Reference proteome</keyword>
<evidence type="ECO:0000256" key="7">
    <source>
        <dbReference type="ARBA" id="ARBA00022741"/>
    </source>
</evidence>
<dbReference type="GO" id="GO:0005737">
    <property type="term" value="C:cytoplasm"/>
    <property type="evidence" value="ECO:0007669"/>
    <property type="project" value="UniProtKB-SubCell"/>
</dbReference>
<evidence type="ECO:0000313" key="12">
    <source>
        <dbReference type="Proteomes" id="UP000306912"/>
    </source>
</evidence>
<dbReference type="RefSeq" id="WP_138191050.1">
    <property type="nucleotide sequence ID" value="NZ_VBWP01000005.1"/>
</dbReference>
<keyword evidence="4" id="KW-0963">Cytoplasm</keyword>
<keyword evidence="9" id="KW-0460">Magnesium</keyword>
<protein>
    <recommendedName>
        <fullName evidence="3">tRNA threonylcarbamoyladenosine biosynthesis protein TsaE</fullName>
    </recommendedName>
    <alternativeName>
        <fullName evidence="10">t(6)A37 threonylcarbamoyladenosine biosynthesis protein TsaE</fullName>
    </alternativeName>
</protein>
<keyword evidence="7" id="KW-0547">Nucleotide-binding</keyword>
<evidence type="ECO:0000256" key="3">
    <source>
        <dbReference type="ARBA" id="ARBA00019010"/>
    </source>
</evidence>
<keyword evidence="6" id="KW-0479">Metal-binding</keyword>
<evidence type="ECO:0000313" key="11">
    <source>
        <dbReference type="EMBL" id="TLG73911.1"/>
    </source>
</evidence>
<evidence type="ECO:0000256" key="8">
    <source>
        <dbReference type="ARBA" id="ARBA00022840"/>
    </source>
</evidence>
<dbReference type="OrthoDB" id="9815896at2"/>
<dbReference type="GO" id="GO:0005524">
    <property type="term" value="F:ATP binding"/>
    <property type="evidence" value="ECO:0007669"/>
    <property type="project" value="UniProtKB-KW"/>
</dbReference>
<dbReference type="Pfam" id="PF02367">
    <property type="entry name" value="TsaE"/>
    <property type="match status" value="1"/>
</dbReference>
<dbReference type="GO" id="GO:0016740">
    <property type="term" value="F:transferase activity"/>
    <property type="evidence" value="ECO:0007669"/>
    <property type="project" value="UniProtKB-KW"/>
</dbReference>
<dbReference type="InParanoid" id="A0A5R8QBF8"/>
<dbReference type="InterPro" id="IPR003442">
    <property type="entry name" value="T6A_TsaE"/>
</dbReference>
<keyword evidence="8" id="KW-0067">ATP-binding</keyword>
<evidence type="ECO:0000256" key="4">
    <source>
        <dbReference type="ARBA" id="ARBA00022490"/>
    </source>
</evidence>
<evidence type="ECO:0000256" key="9">
    <source>
        <dbReference type="ARBA" id="ARBA00022842"/>
    </source>
</evidence>
<dbReference type="FunCoup" id="A0A5R8QBF8">
    <property type="interactions" value="357"/>
</dbReference>
<proteinExistence type="inferred from homology"/>
<evidence type="ECO:0000256" key="2">
    <source>
        <dbReference type="ARBA" id="ARBA00007599"/>
    </source>
</evidence>
<dbReference type="SUPFAM" id="SSF52540">
    <property type="entry name" value="P-loop containing nucleoside triphosphate hydrolases"/>
    <property type="match status" value="1"/>
</dbReference>
<comment type="subcellular location">
    <subcellularLocation>
        <location evidence="1">Cytoplasm</location>
    </subcellularLocation>
</comment>
<dbReference type="Gene3D" id="3.40.50.300">
    <property type="entry name" value="P-loop containing nucleotide triphosphate hydrolases"/>
    <property type="match status" value="1"/>
</dbReference>